<evidence type="ECO:0000313" key="4">
    <source>
        <dbReference type="Proteomes" id="UP000620559"/>
    </source>
</evidence>
<reference evidence="3" key="1">
    <citation type="submission" date="2020-10" db="EMBL/GenBank/DDBJ databases">
        <authorList>
            <person name="Castelo-Branco R."/>
            <person name="Eusebio N."/>
            <person name="Adriana R."/>
            <person name="Vieira A."/>
            <person name="Brugerolle De Fraissinette N."/>
            <person name="Rezende De Castro R."/>
            <person name="Schneider M.P."/>
            <person name="Vasconcelos V."/>
            <person name="Leao P.N."/>
        </authorList>
    </citation>
    <scope>NUCLEOTIDE SEQUENCE</scope>
    <source>
        <strain evidence="3">LEGE 06105</strain>
    </source>
</reference>
<evidence type="ECO:0000313" key="3">
    <source>
        <dbReference type="EMBL" id="MBE9215513.1"/>
    </source>
</evidence>
<organism evidence="3 4">
    <name type="scientific">Plectonema cf. radiosum LEGE 06105</name>
    <dbReference type="NCBI Taxonomy" id="945769"/>
    <lineage>
        <taxon>Bacteria</taxon>
        <taxon>Bacillati</taxon>
        <taxon>Cyanobacteriota</taxon>
        <taxon>Cyanophyceae</taxon>
        <taxon>Oscillatoriophycideae</taxon>
        <taxon>Oscillatoriales</taxon>
        <taxon>Microcoleaceae</taxon>
        <taxon>Plectonema</taxon>
    </lineage>
</organism>
<dbReference type="AlphaFoldDB" id="A0A8J7FFE6"/>
<evidence type="ECO:0000259" key="1">
    <source>
        <dbReference type="Pfam" id="PF23571"/>
    </source>
</evidence>
<dbReference type="PANTHER" id="PTHR31901:SF9">
    <property type="entry name" value="GH3 DOMAIN-CONTAINING PROTEIN"/>
    <property type="match status" value="1"/>
</dbReference>
<dbReference type="SUPFAM" id="SSF56801">
    <property type="entry name" value="Acetyl-CoA synthetase-like"/>
    <property type="match status" value="1"/>
</dbReference>
<gene>
    <name evidence="3" type="ORF">IQ247_23085</name>
</gene>
<dbReference type="GO" id="GO:0016881">
    <property type="term" value="F:acid-amino acid ligase activity"/>
    <property type="evidence" value="ECO:0007669"/>
    <property type="project" value="TreeGrafter"/>
</dbReference>
<dbReference type="GO" id="GO:0005737">
    <property type="term" value="C:cytoplasm"/>
    <property type="evidence" value="ECO:0007669"/>
    <property type="project" value="TreeGrafter"/>
</dbReference>
<dbReference type="PANTHER" id="PTHR31901">
    <property type="entry name" value="GH3 DOMAIN-CONTAINING PROTEIN"/>
    <property type="match status" value="1"/>
</dbReference>
<feature type="domain" description="GH3 middle" evidence="1">
    <location>
        <begin position="340"/>
        <end position="411"/>
    </location>
</feature>
<evidence type="ECO:0000259" key="2">
    <source>
        <dbReference type="Pfam" id="PF23572"/>
    </source>
</evidence>
<name>A0A8J7FFE6_9CYAN</name>
<dbReference type="EMBL" id="JADEWL010000103">
    <property type="protein sequence ID" value="MBE9215513.1"/>
    <property type="molecule type" value="Genomic_DNA"/>
</dbReference>
<dbReference type="InterPro" id="IPR055378">
    <property type="entry name" value="GH3_C"/>
</dbReference>
<protein>
    <submittedName>
        <fullName evidence="3">GH3 auxin-responsive promoter family protein</fullName>
    </submittedName>
</protein>
<comment type="caution">
    <text evidence="3">The sequence shown here is derived from an EMBL/GenBank/DDBJ whole genome shotgun (WGS) entry which is preliminary data.</text>
</comment>
<dbReference type="Pfam" id="PF23571">
    <property type="entry name" value="GH3_M"/>
    <property type="match status" value="1"/>
</dbReference>
<dbReference type="InterPro" id="IPR004993">
    <property type="entry name" value="GH3"/>
</dbReference>
<dbReference type="InterPro" id="IPR055377">
    <property type="entry name" value="GH3_M"/>
</dbReference>
<dbReference type="Pfam" id="PF23572">
    <property type="entry name" value="GH3_C"/>
    <property type="match status" value="1"/>
</dbReference>
<dbReference type="Pfam" id="PF03321">
    <property type="entry name" value="GH3"/>
    <property type="match status" value="1"/>
</dbReference>
<dbReference type="Proteomes" id="UP000620559">
    <property type="component" value="Unassembled WGS sequence"/>
</dbReference>
<keyword evidence="4" id="KW-1185">Reference proteome</keyword>
<dbReference type="Gene3D" id="3.40.50.12780">
    <property type="entry name" value="N-terminal domain of ligase-like"/>
    <property type="match status" value="1"/>
</dbReference>
<feature type="domain" description="GH3 C-terminal" evidence="2">
    <location>
        <begin position="442"/>
        <end position="538"/>
    </location>
</feature>
<dbReference type="InterPro" id="IPR042099">
    <property type="entry name" value="ANL_N_sf"/>
</dbReference>
<dbReference type="RefSeq" id="WP_193923623.1">
    <property type="nucleotide sequence ID" value="NZ_JADEWL010000103.1"/>
</dbReference>
<proteinExistence type="predicted"/>
<sequence>MSLILKLAVKLQGKYLAKQLDITATKPKETQQEFLLKLINKNQNTVFGREHNFSQIQTEKDYRKAVPIRDYEQLRPYCDRVIKGEQSVLTTEQPFMFNVTSGTTGEPKYIPVTKQSEKLTSELMRQWLYRILLTHPQFLDFASVGIVSSAIEGYTASGIPYGSISGRIYENIPAIIRSSYAIPHQVLQLKNYEEKYIAIALFLLSRQVSFICTPNPSTLLRIAGFINTHKEELIRSIYDGKIDIKSSHQSEVISKLQKLFKPQPKRAKELEIIVEKTNNLLPKDYWKHLNLISCWIGGSVGIQAQRLSDVFGDLPIRDLGYLASEAQMTLPYLDNTSSGILAINTNYYEFIPEEYLETSNFPVLSAYELELGKRYSILLTTTGGLYRYHINDIVEVTGFYHQTPLLAFIRKGKDMTNITGEKMHVNHIILAVEKIKINFNFPINYYRVTPNFEKSLYEFYLELTDNISEIWLQEKLISELDQALAEVNIEYDQKRQSQRLQLPILHLMRQGWYEAECRREVDKGKREVQYKWKILCNQATREDKDAIVKTIQVKNNLF</sequence>
<accession>A0A8J7FFE6</accession>